<feature type="transmembrane region" description="Helical" evidence="8">
    <location>
        <begin position="334"/>
        <end position="354"/>
    </location>
</feature>
<accession>A0A9W9SIB8</accession>
<evidence type="ECO:0000256" key="4">
    <source>
        <dbReference type="ARBA" id="ARBA00022692"/>
    </source>
</evidence>
<dbReference type="PANTHER" id="PTHR23502">
    <property type="entry name" value="MAJOR FACILITATOR SUPERFAMILY"/>
    <property type="match status" value="1"/>
</dbReference>
<feature type="transmembrane region" description="Helical" evidence="8">
    <location>
        <begin position="156"/>
        <end position="182"/>
    </location>
</feature>
<feature type="transmembrane region" description="Helical" evidence="8">
    <location>
        <begin position="366"/>
        <end position="391"/>
    </location>
</feature>
<dbReference type="InterPro" id="IPR011701">
    <property type="entry name" value="MFS"/>
</dbReference>
<feature type="transmembrane region" description="Helical" evidence="8">
    <location>
        <begin position="65"/>
        <end position="82"/>
    </location>
</feature>
<dbReference type="InterPro" id="IPR036259">
    <property type="entry name" value="MFS_trans_sf"/>
</dbReference>
<reference evidence="10" key="1">
    <citation type="submission" date="2022-12" db="EMBL/GenBank/DDBJ databases">
        <authorList>
            <person name="Petersen C."/>
        </authorList>
    </citation>
    <scope>NUCLEOTIDE SEQUENCE</scope>
    <source>
        <strain evidence="10">IBT 29677</strain>
    </source>
</reference>
<keyword evidence="3" id="KW-1003">Cell membrane</keyword>
<dbReference type="RefSeq" id="XP_056482721.1">
    <property type="nucleotide sequence ID" value="XM_056636691.1"/>
</dbReference>
<feature type="transmembrane region" description="Helical" evidence="8">
    <location>
        <begin position="223"/>
        <end position="248"/>
    </location>
</feature>
<evidence type="ECO:0000256" key="1">
    <source>
        <dbReference type="ARBA" id="ARBA00004651"/>
    </source>
</evidence>
<dbReference type="CDD" id="cd17323">
    <property type="entry name" value="MFS_Tpo1_MDR_like"/>
    <property type="match status" value="1"/>
</dbReference>
<dbReference type="GO" id="GO:0022857">
    <property type="term" value="F:transmembrane transporter activity"/>
    <property type="evidence" value="ECO:0007669"/>
    <property type="project" value="InterPro"/>
</dbReference>
<dbReference type="FunFam" id="1.20.1250.20:FF:000011">
    <property type="entry name" value="MFS multidrug transporter, putative"/>
    <property type="match status" value="1"/>
</dbReference>
<dbReference type="EMBL" id="JAPZBU010000011">
    <property type="protein sequence ID" value="KAJ5378935.1"/>
    <property type="molecule type" value="Genomic_DNA"/>
</dbReference>
<protein>
    <recommendedName>
        <fullName evidence="9">Major facilitator superfamily (MFS) profile domain-containing protein</fullName>
    </recommendedName>
</protein>
<evidence type="ECO:0000313" key="11">
    <source>
        <dbReference type="Proteomes" id="UP001147747"/>
    </source>
</evidence>
<dbReference type="GeneID" id="81375671"/>
<dbReference type="SUPFAM" id="SSF103473">
    <property type="entry name" value="MFS general substrate transporter"/>
    <property type="match status" value="1"/>
</dbReference>
<feature type="transmembrane region" description="Helical" evidence="8">
    <location>
        <begin position="403"/>
        <end position="423"/>
    </location>
</feature>
<dbReference type="OrthoDB" id="446368at2759"/>
<evidence type="ECO:0000256" key="2">
    <source>
        <dbReference type="ARBA" id="ARBA00022448"/>
    </source>
</evidence>
<dbReference type="GO" id="GO:0005886">
    <property type="term" value="C:plasma membrane"/>
    <property type="evidence" value="ECO:0007669"/>
    <property type="project" value="UniProtKB-SubCell"/>
</dbReference>
<evidence type="ECO:0000256" key="8">
    <source>
        <dbReference type="SAM" id="Phobius"/>
    </source>
</evidence>
<evidence type="ECO:0000256" key="6">
    <source>
        <dbReference type="ARBA" id="ARBA00023136"/>
    </source>
</evidence>
<evidence type="ECO:0000256" key="7">
    <source>
        <dbReference type="ARBA" id="ARBA00038459"/>
    </source>
</evidence>
<proteinExistence type="inferred from homology"/>
<evidence type="ECO:0000256" key="5">
    <source>
        <dbReference type="ARBA" id="ARBA00022989"/>
    </source>
</evidence>
<keyword evidence="4 8" id="KW-0812">Transmembrane</keyword>
<comment type="similarity">
    <text evidence="7">Belongs to the major facilitator superfamily. DHA1 family. Polyamines/proton antiporter (TC 2.A.1.2.16) subfamily.</text>
</comment>
<name>A0A9W9SIB8_9EURO</name>
<feature type="transmembrane region" description="Helical" evidence="8">
    <location>
        <begin position="307"/>
        <end position="328"/>
    </location>
</feature>
<evidence type="ECO:0000256" key="3">
    <source>
        <dbReference type="ARBA" id="ARBA00022475"/>
    </source>
</evidence>
<evidence type="ECO:0000313" key="10">
    <source>
        <dbReference type="EMBL" id="KAJ5378935.1"/>
    </source>
</evidence>
<comment type="subcellular location">
    <subcellularLocation>
        <location evidence="1">Cell membrane</location>
        <topology evidence="1">Multi-pass membrane protein</topology>
    </subcellularLocation>
</comment>
<dbReference type="PROSITE" id="PS50850">
    <property type="entry name" value="MFS"/>
    <property type="match status" value="1"/>
</dbReference>
<reference evidence="10" key="2">
    <citation type="journal article" date="2023" name="IMA Fungus">
        <title>Comparative genomic study of the Penicillium genus elucidates a diverse pangenome and 15 lateral gene transfer events.</title>
        <authorList>
            <person name="Petersen C."/>
            <person name="Sorensen T."/>
            <person name="Nielsen M.R."/>
            <person name="Sondergaard T.E."/>
            <person name="Sorensen J.L."/>
            <person name="Fitzpatrick D.A."/>
            <person name="Frisvad J.C."/>
            <person name="Nielsen K.L."/>
        </authorList>
    </citation>
    <scope>NUCLEOTIDE SEQUENCE</scope>
    <source>
        <strain evidence="10">IBT 29677</strain>
    </source>
</reference>
<dbReference type="Gene3D" id="1.20.1250.20">
    <property type="entry name" value="MFS general substrate transporter like domains"/>
    <property type="match status" value="1"/>
</dbReference>
<keyword evidence="6 8" id="KW-0472">Membrane</keyword>
<sequence>MLAAIAGFTVSLTSSIYTGGIEQIIAEFSVSNSVAQLGVSLFVLGFALGPLLWAPLSEIYGRQTLFISTFGLLTLCNAAAAGSQSITLLLVFRALGGIFGSSPLTNTSGVIADQFSANERGLALGIFSFGPFMGPVLGPIISGFLGQRAGWRWNLWLPTIIGAAIWVLNIILVPETYAPVLLERRAALLTKKTGKVHVSYLEQGTTRKVGPALKAALLRPWMLLLLEPIVLIFSVYMAIIYATMYMFFASFPLIFRQERNWKPSMEGLAFLGIAVGMILALTWMIFDNNWYSERSKMAPGGRVAPEARLSPCMLGAICVPIGLFWFAWTASPQSIHWSVCLIGSAFFGGGNVLLFISCTNYLVDAYLIYAASCMAGSSVLRSVLGAVFPLFTVKMYQNLGISWASSIPAFLTLICTPFPFLLIKYGPAIRRRCVYAAEAEKIAQRLKEEHAANMSLGEELQKA</sequence>
<feature type="domain" description="Major facilitator superfamily (MFS) profile" evidence="9">
    <location>
        <begin position="1"/>
        <end position="463"/>
    </location>
</feature>
<feature type="transmembrane region" description="Helical" evidence="8">
    <location>
        <begin position="268"/>
        <end position="286"/>
    </location>
</feature>
<evidence type="ECO:0000259" key="9">
    <source>
        <dbReference type="PROSITE" id="PS50850"/>
    </source>
</evidence>
<organism evidence="10 11">
    <name type="scientific">Penicillium cosmopolitanum</name>
    <dbReference type="NCBI Taxonomy" id="1131564"/>
    <lineage>
        <taxon>Eukaryota</taxon>
        <taxon>Fungi</taxon>
        <taxon>Dikarya</taxon>
        <taxon>Ascomycota</taxon>
        <taxon>Pezizomycotina</taxon>
        <taxon>Eurotiomycetes</taxon>
        <taxon>Eurotiomycetidae</taxon>
        <taxon>Eurotiales</taxon>
        <taxon>Aspergillaceae</taxon>
        <taxon>Penicillium</taxon>
    </lineage>
</organism>
<keyword evidence="11" id="KW-1185">Reference proteome</keyword>
<dbReference type="Pfam" id="PF07690">
    <property type="entry name" value="MFS_1"/>
    <property type="match status" value="1"/>
</dbReference>
<comment type="caution">
    <text evidence="10">The sequence shown here is derived from an EMBL/GenBank/DDBJ whole genome shotgun (WGS) entry which is preliminary data.</text>
</comment>
<keyword evidence="5 8" id="KW-1133">Transmembrane helix</keyword>
<dbReference type="Proteomes" id="UP001147747">
    <property type="component" value="Unassembled WGS sequence"/>
</dbReference>
<gene>
    <name evidence="10" type="ORF">N7509_012054</name>
</gene>
<dbReference type="InterPro" id="IPR020846">
    <property type="entry name" value="MFS_dom"/>
</dbReference>
<feature type="transmembrane region" description="Helical" evidence="8">
    <location>
        <begin position="34"/>
        <end position="53"/>
    </location>
</feature>
<feature type="transmembrane region" description="Helical" evidence="8">
    <location>
        <begin position="122"/>
        <end position="144"/>
    </location>
</feature>
<dbReference type="AlphaFoldDB" id="A0A9W9SIB8"/>
<keyword evidence="2" id="KW-0813">Transport</keyword>
<dbReference type="PANTHER" id="PTHR23502:SF186">
    <property type="entry name" value="MAJOR FACILITATOR SUPERFAMILY (MFS) PROFILE DOMAIN-CONTAINING PROTEIN"/>
    <property type="match status" value="1"/>
</dbReference>